<sequence>MFKIKMLYLMLFIIRVYGKEIEDDSGKYQYMEIFRNIPRLFEYFLSRLAEKPEVLEKDDITVFVRSANFNHEYGRGKRDGYCEDLDKPTEKEVKRETMCTLSDLPNESKSLTVSEIKRQNDINMNDSDKLFNQDVGEIKDESDKNSEQTKRGIASNDNNVKQYCLTQDYAKNCNTENCDTYCNHNVKRDAINPNYEVDTSIKTTGRQYNLTHKKLDEKNNKNILKIKNVNEKLNKVTKKIKNYRKRYAPAESMFFNLSPEDVENTVLMVEQMLEKHNNKESKDVE</sequence>
<dbReference type="Proteomes" id="UP000791440">
    <property type="component" value="Unassembled WGS sequence"/>
</dbReference>
<gene>
    <name evidence="2" type="ORF">O3G_MSEX009149</name>
</gene>
<proteinExistence type="predicted"/>
<reference evidence="2" key="1">
    <citation type="journal article" date="2016" name="Insect Biochem. Mol. Biol.">
        <title>Multifaceted biological insights from a draft genome sequence of the tobacco hornworm moth, Manduca sexta.</title>
        <authorList>
            <person name="Kanost M.R."/>
            <person name="Arrese E.L."/>
            <person name="Cao X."/>
            <person name="Chen Y.R."/>
            <person name="Chellapilla S."/>
            <person name="Goldsmith M.R."/>
            <person name="Grosse-Wilde E."/>
            <person name="Heckel D.G."/>
            <person name="Herndon N."/>
            <person name="Jiang H."/>
            <person name="Papanicolaou A."/>
            <person name="Qu J."/>
            <person name="Soulages J.L."/>
            <person name="Vogel H."/>
            <person name="Walters J."/>
            <person name="Waterhouse R.M."/>
            <person name="Ahn S.J."/>
            <person name="Almeida F.C."/>
            <person name="An C."/>
            <person name="Aqrawi P."/>
            <person name="Bretschneider A."/>
            <person name="Bryant W.B."/>
            <person name="Bucks S."/>
            <person name="Chao H."/>
            <person name="Chevignon G."/>
            <person name="Christen J.M."/>
            <person name="Clarke D.F."/>
            <person name="Dittmer N.T."/>
            <person name="Ferguson L.C.F."/>
            <person name="Garavelou S."/>
            <person name="Gordon K.H.J."/>
            <person name="Gunaratna R.T."/>
            <person name="Han Y."/>
            <person name="Hauser F."/>
            <person name="He Y."/>
            <person name="Heidel-Fischer H."/>
            <person name="Hirsh A."/>
            <person name="Hu Y."/>
            <person name="Jiang H."/>
            <person name="Kalra D."/>
            <person name="Klinner C."/>
            <person name="Konig C."/>
            <person name="Kovar C."/>
            <person name="Kroll A.R."/>
            <person name="Kuwar S.S."/>
            <person name="Lee S.L."/>
            <person name="Lehman R."/>
            <person name="Li K."/>
            <person name="Li Z."/>
            <person name="Liang H."/>
            <person name="Lovelace S."/>
            <person name="Lu Z."/>
            <person name="Mansfield J.H."/>
            <person name="McCulloch K.J."/>
            <person name="Mathew T."/>
            <person name="Morton B."/>
            <person name="Muzny D.M."/>
            <person name="Neunemann D."/>
            <person name="Ongeri F."/>
            <person name="Pauchet Y."/>
            <person name="Pu L.L."/>
            <person name="Pyrousis I."/>
            <person name="Rao X.J."/>
            <person name="Redding A."/>
            <person name="Roesel C."/>
            <person name="Sanchez-Gracia A."/>
            <person name="Schaack S."/>
            <person name="Shukla A."/>
            <person name="Tetreau G."/>
            <person name="Wang Y."/>
            <person name="Xiong G.H."/>
            <person name="Traut W."/>
            <person name="Walsh T.K."/>
            <person name="Worley K.C."/>
            <person name="Wu D."/>
            <person name="Wu W."/>
            <person name="Wu Y.Q."/>
            <person name="Zhang X."/>
            <person name="Zou Z."/>
            <person name="Zucker H."/>
            <person name="Briscoe A.D."/>
            <person name="Burmester T."/>
            <person name="Clem R.J."/>
            <person name="Feyereisen R."/>
            <person name="Grimmelikhuijzen C.J.P."/>
            <person name="Hamodrakas S.J."/>
            <person name="Hansson B.S."/>
            <person name="Huguet E."/>
            <person name="Jermiin L.S."/>
            <person name="Lan Q."/>
            <person name="Lehman H.K."/>
            <person name="Lorenzen M."/>
            <person name="Merzendorfer H."/>
            <person name="Michalopoulos I."/>
            <person name="Morton D.B."/>
            <person name="Muthukrishnan S."/>
            <person name="Oakeshott J.G."/>
            <person name="Palmer W."/>
            <person name="Park Y."/>
            <person name="Passarelli A.L."/>
            <person name="Rozas J."/>
            <person name="Schwartz L.M."/>
            <person name="Smith W."/>
            <person name="Southgate A."/>
            <person name="Vilcinskas A."/>
            <person name="Vogt R."/>
            <person name="Wang P."/>
            <person name="Werren J."/>
            <person name="Yu X.Q."/>
            <person name="Zhou J.J."/>
            <person name="Brown S.J."/>
            <person name="Scherer S.E."/>
            <person name="Richards S."/>
            <person name="Blissard G.W."/>
        </authorList>
    </citation>
    <scope>NUCLEOTIDE SEQUENCE</scope>
</reference>
<feature type="signal peptide" evidence="1">
    <location>
        <begin position="1"/>
        <end position="18"/>
    </location>
</feature>
<dbReference type="AlphaFoldDB" id="A0A921ZC89"/>
<evidence type="ECO:0000313" key="2">
    <source>
        <dbReference type="EMBL" id="KAG6455323.1"/>
    </source>
</evidence>
<evidence type="ECO:0000256" key="1">
    <source>
        <dbReference type="SAM" id="SignalP"/>
    </source>
</evidence>
<keyword evidence="3" id="KW-1185">Reference proteome</keyword>
<protein>
    <submittedName>
        <fullName evidence="2">Uncharacterized protein</fullName>
    </submittedName>
</protein>
<reference evidence="2" key="2">
    <citation type="submission" date="2020-12" db="EMBL/GenBank/DDBJ databases">
        <authorList>
            <person name="Kanost M."/>
        </authorList>
    </citation>
    <scope>NUCLEOTIDE SEQUENCE</scope>
</reference>
<feature type="chain" id="PRO_5037229834" evidence="1">
    <location>
        <begin position="19"/>
        <end position="285"/>
    </location>
</feature>
<evidence type="ECO:0000313" key="3">
    <source>
        <dbReference type="Proteomes" id="UP000791440"/>
    </source>
</evidence>
<organism evidence="2 3">
    <name type="scientific">Manduca sexta</name>
    <name type="common">Tobacco hawkmoth</name>
    <name type="synonym">Tobacco hornworm</name>
    <dbReference type="NCBI Taxonomy" id="7130"/>
    <lineage>
        <taxon>Eukaryota</taxon>
        <taxon>Metazoa</taxon>
        <taxon>Ecdysozoa</taxon>
        <taxon>Arthropoda</taxon>
        <taxon>Hexapoda</taxon>
        <taxon>Insecta</taxon>
        <taxon>Pterygota</taxon>
        <taxon>Neoptera</taxon>
        <taxon>Endopterygota</taxon>
        <taxon>Lepidoptera</taxon>
        <taxon>Glossata</taxon>
        <taxon>Ditrysia</taxon>
        <taxon>Bombycoidea</taxon>
        <taxon>Sphingidae</taxon>
        <taxon>Sphinginae</taxon>
        <taxon>Sphingini</taxon>
        <taxon>Manduca</taxon>
    </lineage>
</organism>
<dbReference type="EMBL" id="JH668488">
    <property type="protein sequence ID" value="KAG6455323.1"/>
    <property type="molecule type" value="Genomic_DNA"/>
</dbReference>
<keyword evidence="1" id="KW-0732">Signal</keyword>
<accession>A0A921ZC89</accession>
<comment type="caution">
    <text evidence="2">The sequence shown here is derived from an EMBL/GenBank/DDBJ whole genome shotgun (WGS) entry which is preliminary data.</text>
</comment>
<name>A0A921ZC89_MANSE</name>